<dbReference type="PANTHER" id="PTHR30327:SF1">
    <property type="entry name" value="UPF0301 PROTEIN YQGE"/>
    <property type="match status" value="1"/>
</dbReference>
<gene>
    <name evidence="3" type="ORF">LZ536_00810</name>
</gene>
<evidence type="ECO:0000313" key="3">
    <source>
        <dbReference type="EMBL" id="MCL6682446.1"/>
    </source>
</evidence>
<name>A0ABT0RIJ2_9SPHN</name>
<evidence type="ECO:0000256" key="1">
    <source>
        <dbReference type="ARBA" id="ARBA00009600"/>
    </source>
</evidence>
<organism evidence="3 4">
    <name type="scientific">Sphingomonas alba</name>
    <dbReference type="NCBI Taxonomy" id="2908208"/>
    <lineage>
        <taxon>Bacteria</taxon>
        <taxon>Pseudomonadati</taxon>
        <taxon>Pseudomonadota</taxon>
        <taxon>Alphaproteobacteria</taxon>
        <taxon>Sphingomonadales</taxon>
        <taxon>Sphingomonadaceae</taxon>
        <taxon>Sphingomonas</taxon>
    </lineage>
</organism>
<keyword evidence="4" id="KW-1185">Reference proteome</keyword>
<dbReference type="RefSeq" id="WP_249848517.1">
    <property type="nucleotide sequence ID" value="NZ_JAMGBD010000001.1"/>
</dbReference>
<dbReference type="InterPro" id="IPR003774">
    <property type="entry name" value="AlgH-like"/>
</dbReference>
<reference evidence="3" key="1">
    <citation type="submission" date="2022-05" db="EMBL/GenBank/DDBJ databases">
        <authorList>
            <person name="Jo J.-H."/>
            <person name="Im W.-T."/>
        </authorList>
    </citation>
    <scope>NUCLEOTIDE SEQUENCE</scope>
    <source>
        <strain evidence="3">SE158</strain>
    </source>
</reference>
<dbReference type="Proteomes" id="UP001165363">
    <property type="component" value="Unassembled WGS sequence"/>
</dbReference>
<dbReference type="Pfam" id="PF02622">
    <property type="entry name" value="DUF179"/>
    <property type="match status" value="1"/>
</dbReference>
<dbReference type="EMBL" id="JAMGBD010000001">
    <property type="protein sequence ID" value="MCL6682446.1"/>
    <property type="molecule type" value="Genomic_DNA"/>
</dbReference>
<proteinExistence type="inferred from homology"/>
<comment type="caution">
    <text evidence="3">The sequence shown here is derived from an EMBL/GenBank/DDBJ whole genome shotgun (WGS) entry which is preliminary data.</text>
</comment>
<evidence type="ECO:0000256" key="2">
    <source>
        <dbReference type="HAMAP-Rule" id="MF_00758"/>
    </source>
</evidence>
<comment type="similarity">
    <text evidence="1 2">Belongs to the UPF0301 (AlgH) family.</text>
</comment>
<sequence length="189" mass="20048">MEQPPFLSGRLLLAMPGMSDPRFDHAVIALAVHDENGAVGIGIGHKRAGIRFRSLLKQLGLDPGEAPDRAVLHGGPVEPGRGFVLHSEDWGGQDTVHVAGPNGNFALTGTIDVLKAIAEGKGPSQWLIALGYAGWGEGQLEEEMTRHGWYPAAGNNAILFDTPSDERWVTAFQAEGIDPRLLVGETGAA</sequence>
<dbReference type="SUPFAM" id="SSF143456">
    <property type="entry name" value="VC0467-like"/>
    <property type="match status" value="1"/>
</dbReference>
<evidence type="ECO:0000313" key="4">
    <source>
        <dbReference type="Proteomes" id="UP001165363"/>
    </source>
</evidence>
<protein>
    <recommendedName>
        <fullName evidence="2">UPF0301 protein LZ536_00810</fullName>
    </recommendedName>
</protein>
<accession>A0ABT0RIJ2</accession>
<dbReference type="HAMAP" id="MF_00758">
    <property type="entry name" value="UPF0301"/>
    <property type="match status" value="1"/>
</dbReference>
<dbReference type="PANTHER" id="PTHR30327">
    <property type="entry name" value="UNCHARACTERIZED PROTEIN YQGE"/>
    <property type="match status" value="1"/>
</dbReference>
<dbReference type="Gene3D" id="3.40.1740.10">
    <property type="entry name" value="VC0467-like"/>
    <property type="match status" value="1"/>
</dbReference>